<dbReference type="OrthoDB" id="4041451at2759"/>
<sequence length="640" mass="72091">MLKKKGAPLSLQNFAAKILGGDKLVKQLENGSLKTASTKALSRSDVWLREALVNTATTRRSYTLPHSGAIYPSRSIDVSLNVILSTLRRLRFANDAGGYFILLNRIKSSRVRWVSSSGKPIAGNVPVELYREVSHMLRAKSSGFQREELVCLAKFTLKLLRDYNEIVAFRRPLKPDKIFLRNCADIVTRLGSMTFLNAFNNLIEHEDIKVYAMISFYLQTKQIAHLVQFLESSNLGRDSLGLELASSLLLHCIREFVTLGLEDIACSTLELLLKKCALDLEKPLNDVKLIAEKFGAFKVQLAINKANDPELRSAFVPWKTFQKDLSFKDYINLFDESEIDFYNETASMEFLSSKLPHHRMALEGWYHLFEETRPHPTASASLKAFHFNTILSTVASTGSLGLVTLFWRHSIVKLGLTEDFLNSHNLISSRNCGGFHVILRSVGKSSSAKLAGYQLFNFLKHDFKKLTSNHGVATFNLTNKDYFYLMQSATRGPNVSSVYFYLFHHLLDAGDTCFSFGKDGSPSWQPGEPILSLIKSKFSKDWHLTGVGKIVERVGTWYKNEKDRGVYSSHIQKDVLVDIFGPHFIQELSPKTLLQLESDSNNAMDAKSSSVYSLIADCENTERIKETLGHLTQSIKGKLD</sequence>
<keyword evidence="2" id="KW-1185">Reference proteome</keyword>
<dbReference type="InParanoid" id="C5DG05"/>
<dbReference type="EMBL" id="CU928168">
    <property type="protein sequence ID" value="CAR22347.1"/>
    <property type="molecule type" value="Genomic_DNA"/>
</dbReference>
<proteinExistence type="predicted"/>
<name>C5DG05_LACTC</name>
<dbReference type="RefSeq" id="XP_002552785.1">
    <property type="nucleotide sequence ID" value="XM_002552739.1"/>
</dbReference>
<protein>
    <submittedName>
        <fullName evidence="1">KLTH0D01408p</fullName>
    </submittedName>
</protein>
<dbReference type="eggNOG" id="ENOG502S10A">
    <property type="taxonomic scope" value="Eukaryota"/>
</dbReference>
<evidence type="ECO:0000313" key="2">
    <source>
        <dbReference type="Proteomes" id="UP000002036"/>
    </source>
</evidence>
<organism evidence="1 2">
    <name type="scientific">Lachancea thermotolerans (strain ATCC 56472 / CBS 6340 / NRRL Y-8284)</name>
    <name type="common">Yeast</name>
    <name type="synonym">Kluyveromyces thermotolerans</name>
    <dbReference type="NCBI Taxonomy" id="559295"/>
    <lineage>
        <taxon>Eukaryota</taxon>
        <taxon>Fungi</taxon>
        <taxon>Dikarya</taxon>
        <taxon>Ascomycota</taxon>
        <taxon>Saccharomycotina</taxon>
        <taxon>Saccharomycetes</taxon>
        <taxon>Saccharomycetales</taxon>
        <taxon>Saccharomycetaceae</taxon>
        <taxon>Lachancea</taxon>
    </lineage>
</organism>
<gene>
    <name evidence="1" type="ordered locus">KLTH0D01408g</name>
</gene>
<reference evidence="1 2" key="1">
    <citation type="journal article" date="2009" name="Genome Res.">
        <title>Comparative genomics of protoploid Saccharomycetaceae.</title>
        <authorList>
            <consortium name="The Genolevures Consortium"/>
            <person name="Souciet J.-L."/>
            <person name="Dujon B."/>
            <person name="Gaillardin C."/>
            <person name="Johnston M."/>
            <person name="Baret P.V."/>
            <person name="Cliften P."/>
            <person name="Sherman D.J."/>
            <person name="Weissenbach J."/>
            <person name="Westhof E."/>
            <person name="Wincker P."/>
            <person name="Jubin C."/>
            <person name="Poulain J."/>
            <person name="Barbe V."/>
            <person name="Segurens B."/>
            <person name="Artiguenave F."/>
            <person name="Anthouard V."/>
            <person name="Vacherie B."/>
            <person name="Val M.-E."/>
            <person name="Fulton R.S."/>
            <person name="Minx P."/>
            <person name="Wilson R."/>
            <person name="Durrens P."/>
            <person name="Jean G."/>
            <person name="Marck C."/>
            <person name="Martin T."/>
            <person name="Nikolski M."/>
            <person name="Rolland T."/>
            <person name="Seret M.-L."/>
            <person name="Casaregola S."/>
            <person name="Despons L."/>
            <person name="Fairhead C."/>
            <person name="Fischer G."/>
            <person name="Lafontaine I."/>
            <person name="Leh V."/>
            <person name="Lemaire M."/>
            <person name="de Montigny J."/>
            <person name="Neuveglise C."/>
            <person name="Thierry A."/>
            <person name="Blanc-Lenfle I."/>
            <person name="Bleykasten C."/>
            <person name="Diffels J."/>
            <person name="Fritsch E."/>
            <person name="Frangeul L."/>
            <person name="Goeffon A."/>
            <person name="Jauniaux N."/>
            <person name="Kachouri-Lafond R."/>
            <person name="Payen C."/>
            <person name="Potier S."/>
            <person name="Pribylova L."/>
            <person name="Ozanne C."/>
            <person name="Richard G.-F."/>
            <person name="Sacerdot C."/>
            <person name="Straub M.-L."/>
            <person name="Talla E."/>
        </authorList>
    </citation>
    <scope>NUCLEOTIDE SEQUENCE [LARGE SCALE GENOMIC DNA]</scope>
    <source>
        <strain evidence="2">ATCC 56472 / CBS 6340 / NRRL Y-8284</strain>
    </source>
</reference>
<dbReference type="KEGG" id="lth:KLTH0D01408g"/>
<dbReference type="FunCoup" id="C5DG05">
    <property type="interactions" value="15"/>
</dbReference>
<dbReference type="HOGENOM" id="CLU_029218_0_0_1"/>
<dbReference type="Pfam" id="PF13762">
    <property type="entry name" value="MNE1"/>
    <property type="match status" value="1"/>
</dbReference>
<dbReference type="InterPro" id="IPR025694">
    <property type="entry name" value="MNE1"/>
</dbReference>
<dbReference type="OMA" id="CLAKFTL"/>
<evidence type="ECO:0000313" key="1">
    <source>
        <dbReference type="EMBL" id="CAR22347.1"/>
    </source>
</evidence>
<dbReference type="GeneID" id="8295005"/>
<accession>C5DG05</accession>
<dbReference type="GO" id="GO:0000372">
    <property type="term" value="P:Group I intron splicing"/>
    <property type="evidence" value="ECO:0007669"/>
    <property type="project" value="InterPro"/>
</dbReference>
<dbReference type="GO" id="GO:1990904">
    <property type="term" value="C:ribonucleoprotein complex"/>
    <property type="evidence" value="ECO:0007669"/>
    <property type="project" value="InterPro"/>
</dbReference>
<dbReference type="Proteomes" id="UP000002036">
    <property type="component" value="Chromosome D"/>
</dbReference>
<dbReference type="AlphaFoldDB" id="C5DG05"/>